<keyword evidence="1" id="KW-0175">Coiled coil</keyword>
<evidence type="ECO:0000256" key="1">
    <source>
        <dbReference type="SAM" id="Coils"/>
    </source>
</evidence>
<gene>
    <name evidence="2" type="ORF">GA0061099_102135</name>
</gene>
<proteinExistence type="predicted"/>
<dbReference type="Proteomes" id="UP000183174">
    <property type="component" value="Unassembled WGS sequence"/>
</dbReference>
<name>A0A1C3XHW2_9BRAD</name>
<feature type="coiled-coil region" evidence="1">
    <location>
        <begin position="112"/>
        <end position="150"/>
    </location>
</feature>
<dbReference type="EMBL" id="FMAE01000021">
    <property type="protein sequence ID" value="SCB51745.1"/>
    <property type="molecule type" value="Genomic_DNA"/>
</dbReference>
<dbReference type="AlphaFoldDB" id="A0A1C3XHW2"/>
<evidence type="ECO:0000313" key="3">
    <source>
        <dbReference type="Proteomes" id="UP000183174"/>
    </source>
</evidence>
<evidence type="ECO:0000313" key="2">
    <source>
        <dbReference type="EMBL" id="SCB51745.1"/>
    </source>
</evidence>
<reference evidence="2 3" key="1">
    <citation type="submission" date="2016-08" db="EMBL/GenBank/DDBJ databases">
        <authorList>
            <person name="Seilhamer J.J."/>
        </authorList>
    </citation>
    <scope>NUCLEOTIDE SEQUENCE [LARGE SCALE GENOMIC DNA]</scope>
    <source>
        <strain evidence="2 3">CCBAU 10071</strain>
    </source>
</reference>
<accession>A0A1C3XHW2</accession>
<sequence length="255" mass="28259">MANVALQTIGSNNPPSPIEYAQTVVDEINAWLADHPTIESEDDARAAKPLLDRAKLSLDEVEAERDSKVRPLNEQVSAINVKYKALHNTDAKKPGLFDKIVIELKARVAAFMIREEQRRQAEAEAARRAQEEAERIAREAEAKEMEALANARAGEVVDVAEVTKEADAAFEEFERQSRFAARAERDTKVKIGGGFGKTASLREVETLHLDSYSLALKAIGPNDKVRDAILSAARDYRKLHGELPAGVRATYERKL</sequence>
<protein>
    <submittedName>
        <fullName evidence="2">Uncharacterized protein</fullName>
    </submittedName>
</protein>
<dbReference type="RefSeq" id="WP_074448375.1">
    <property type="nucleotide sequence ID" value="NZ_FMAE01000021.1"/>
</dbReference>
<organism evidence="2 3">
    <name type="scientific">Bradyrhizobium yuanmingense</name>
    <dbReference type="NCBI Taxonomy" id="108015"/>
    <lineage>
        <taxon>Bacteria</taxon>
        <taxon>Pseudomonadati</taxon>
        <taxon>Pseudomonadota</taxon>
        <taxon>Alphaproteobacteria</taxon>
        <taxon>Hyphomicrobiales</taxon>
        <taxon>Nitrobacteraceae</taxon>
        <taxon>Bradyrhizobium</taxon>
    </lineage>
</organism>